<dbReference type="AlphaFoldDB" id="A0A699JNM5"/>
<evidence type="ECO:0000256" key="9">
    <source>
        <dbReference type="ARBA" id="ARBA00022898"/>
    </source>
</evidence>
<comment type="function">
    <text evidence="16">Carrier of the growing fatty acid chain in fatty acid biosynthesis.</text>
</comment>
<evidence type="ECO:0000256" key="14">
    <source>
        <dbReference type="ARBA" id="ARBA00035633"/>
    </source>
</evidence>
<proteinExistence type="inferred from homology"/>
<dbReference type="Gene3D" id="3.20.10.10">
    <property type="entry name" value="D-amino Acid Aminotransferase, subunit A, domain 2"/>
    <property type="match status" value="1"/>
</dbReference>
<dbReference type="Pfam" id="PF00109">
    <property type="entry name" value="ketoacyl-synt"/>
    <property type="match status" value="1"/>
</dbReference>
<dbReference type="Pfam" id="PF01063">
    <property type="entry name" value="Aminotran_4"/>
    <property type="match status" value="1"/>
</dbReference>
<keyword evidence="4 16" id="KW-0596">Phosphopantetheine</keyword>
<dbReference type="SUPFAM" id="SSF53901">
    <property type="entry name" value="Thiolase-like"/>
    <property type="match status" value="1"/>
</dbReference>
<evidence type="ECO:0000256" key="1">
    <source>
        <dbReference type="ARBA" id="ARBA00001933"/>
    </source>
</evidence>
<dbReference type="NCBIfam" id="TIGR03461">
    <property type="entry name" value="pabC_Proteo"/>
    <property type="match status" value="1"/>
</dbReference>
<dbReference type="PANTHER" id="PTHR11712:SF336">
    <property type="entry name" value="3-OXOACYL-[ACYL-CARRIER-PROTEIN] SYNTHASE, MITOCHONDRIAL"/>
    <property type="match status" value="1"/>
</dbReference>
<dbReference type="PROSITE" id="PS52004">
    <property type="entry name" value="KS3_2"/>
    <property type="match status" value="1"/>
</dbReference>
<organism evidence="20">
    <name type="scientific">Tanacetum cinerariifolium</name>
    <name type="common">Dalmatian daisy</name>
    <name type="synonym">Chrysanthemum cinerariifolium</name>
    <dbReference type="NCBI Taxonomy" id="118510"/>
    <lineage>
        <taxon>Eukaryota</taxon>
        <taxon>Viridiplantae</taxon>
        <taxon>Streptophyta</taxon>
        <taxon>Embryophyta</taxon>
        <taxon>Tracheophyta</taxon>
        <taxon>Spermatophyta</taxon>
        <taxon>Magnoliopsida</taxon>
        <taxon>eudicotyledons</taxon>
        <taxon>Gunneridae</taxon>
        <taxon>Pentapetalae</taxon>
        <taxon>asterids</taxon>
        <taxon>campanulids</taxon>
        <taxon>Asterales</taxon>
        <taxon>Asteraceae</taxon>
        <taxon>Asteroideae</taxon>
        <taxon>Anthemideae</taxon>
        <taxon>Anthemidinae</taxon>
        <taxon>Tanacetum</taxon>
    </lineage>
</organism>
<feature type="compositionally biased region" description="Basic and acidic residues" evidence="17">
    <location>
        <begin position="177"/>
        <end position="189"/>
    </location>
</feature>
<dbReference type="SUPFAM" id="SSF47336">
    <property type="entry name" value="ACP-like"/>
    <property type="match status" value="1"/>
</dbReference>
<dbReference type="GO" id="GO:0008696">
    <property type="term" value="F:4-amino-4-deoxychorismate lyase activity"/>
    <property type="evidence" value="ECO:0007669"/>
    <property type="project" value="UniProtKB-EC"/>
</dbReference>
<dbReference type="PROSITE" id="PS50075">
    <property type="entry name" value="CARRIER"/>
    <property type="match status" value="1"/>
</dbReference>
<dbReference type="InterPro" id="IPR003231">
    <property type="entry name" value="ACP"/>
</dbReference>
<feature type="domain" description="Ketosynthase family 3 (KS3)" evidence="19">
    <location>
        <begin position="85"/>
        <end position="466"/>
    </location>
</feature>
<dbReference type="GO" id="GO:0030170">
    <property type="term" value="F:pyridoxal phosphate binding"/>
    <property type="evidence" value="ECO:0007669"/>
    <property type="project" value="InterPro"/>
</dbReference>
<dbReference type="HAMAP" id="MF_01217">
    <property type="entry name" value="Acyl_carrier"/>
    <property type="match status" value="1"/>
</dbReference>
<comment type="similarity">
    <text evidence="3">Belongs to the acyl carrier protein (ACP) family.</text>
</comment>
<comment type="catalytic activity">
    <reaction evidence="15">
        <text>4-amino-4-deoxychorismate = 4-aminobenzoate + pyruvate + H(+)</text>
        <dbReference type="Rhea" id="RHEA:16201"/>
        <dbReference type="ChEBI" id="CHEBI:15361"/>
        <dbReference type="ChEBI" id="CHEBI:15378"/>
        <dbReference type="ChEBI" id="CHEBI:17836"/>
        <dbReference type="ChEBI" id="CHEBI:58406"/>
        <dbReference type="EC" id="4.1.3.38"/>
    </reaction>
</comment>
<dbReference type="InterPro" id="IPR000794">
    <property type="entry name" value="Beta-ketoacyl_synthase"/>
</dbReference>
<evidence type="ECO:0000256" key="4">
    <source>
        <dbReference type="ARBA" id="ARBA00022450"/>
    </source>
</evidence>
<evidence type="ECO:0000256" key="11">
    <source>
        <dbReference type="ARBA" id="ARBA00023098"/>
    </source>
</evidence>
<dbReference type="InterPro" id="IPR018201">
    <property type="entry name" value="Ketoacyl_synth_AS"/>
</dbReference>
<evidence type="ECO:0000256" key="2">
    <source>
        <dbReference type="ARBA" id="ARBA00008467"/>
    </source>
</evidence>
<comment type="caution">
    <text evidence="20">The sequence shown here is derived from an EMBL/GenBank/DDBJ whole genome shotgun (WGS) entry which is preliminary data.</text>
</comment>
<evidence type="ECO:0000256" key="12">
    <source>
        <dbReference type="ARBA" id="ARBA00023160"/>
    </source>
</evidence>
<name>A0A699JNM5_TANCI</name>
<dbReference type="GO" id="GO:0004315">
    <property type="term" value="F:3-oxoacyl-[acyl-carrier-protein] synthase activity"/>
    <property type="evidence" value="ECO:0007669"/>
    <property type="project" value="InterPro"/>
</dbReference>
<dbReference type="CDD" id="cd01559">
    <property type="entry name" value="ADCL_like"/>
    <property type="match status" value="1"/>
</dbReference>
<evidence type="ECO:0000313" key="20">
    <source>
        <dbReference type="EMBL" id="GFA48916.1"/>
    </source>
</evidence>
<evidence type="ECO:0000256" key="13">
    <source>
        <dbReference type="ARBA" id="ARBA00023239"/>
    </source>
</evidence>
<dbReference type="GO" id="GO:0046656">
    <property type="term" value="P:folic acid biosynthetic process"/>
    <property type="evidence" value="ECO:0007669"/>
    <property type="project" value="UniProtKB-KW"/>
</dbReference>
<dbReference type="CDD" id="cd00834">
    <property type="entry name" value="KAS_I_II"/>
    <property type="match status" value="1"/>
</dbReference>
<keyword evidence="13" id="KW-0456">Lyase</keyword>
<feature type="compositionally biased region" description="Basic residues" evidence="17">
    <location>
        <begin position="190"/>
        <end position="199"/>
    </location>
</feature>
<dbReference type="SMART" id="SM00825">
    <property type="entry name" value="PKS_KS"/>
    <property type="match status" value="1"/>
</dbReference>
<dbReference type="InterPro" id="IPR016039">
    <property type="entry name" value="Thiolase-like"/>
</dbReference>
<evidence type="ECO:0000256" key="10">
    <source>
        <dbReference type="ARBA" id="ARBA00022909"/>
    </source>
</evidence>
<dbReference type="NCBIfam" id="NF004761">
    <property type="entry name" value="PRK06092.1"/>
    <property type="match status" value="1"/>
</dbReference>
<comment type="similarity">
    <text evidence="2">Belongs to the thiolase-like superfamily. Beta-ketoacyl-ACP synthases family.</text>
</comment>
<keyword evidence="7" id="KW-0808">Transferase</keyword>
<evidence type="ECO:0000256" key="16">
    <source>
        <dbReference type="RuleBase" id="RU000722"/>
    </source>
</evidence>
<dbReference type="NCBIfam" id="TIGR00517">
    <property type="entry name" value="acyl_carrier"/>
    <property type="match status" value="1"/>
</dbReference>
<feature type="domain" description="Carrier" evidence="18">
    <location>
        <begin position="2"/>
        <end position="77"/>
    </location>
</feature>
<evidence type="ECO:0000259" key="19">
    <source>
        <dbReference type="PROSITE" id="PS52004"/>
    </source>
</evidence>
<dbReference type="InterPro" id="IPR043131">
    <property type="entry name" value="BCAT-like_N"/>
</dbReference>
<dbReference type="InterPro" id="IPR014030">
    <property type="entry name" value="Ketoacyl_synth_N"/>
</dbReference>
<keyword evidence="12 16" id="KW-0275">Fatty acid biosynthesis</keyword>
<feature type="region of interest" description="Disordered" evidence="17">
    <location>
        <begin position="176"/>
        <end position="211"/>
    </location>
</feature>
<evidence type="ECO:0000256" key="5">
    <source>
        <dbReference type="ARBA" id="ARBA00022516"/>
    </source>
</evidence>
<dbReference type="Gene3D" id="3.40.47.10">
    <property type="match status" value="2"/>
</dbReference>
<dbReference type="FunFam" id="1.10.1200.10:FF:000001">
    <property type="entry name" value="Acyl carrier protein"/>
    <property type="match status" value="1"/>
</dbReference>
<feature type="compositionally biased region" description="Basic and acidic residues" evidence="17">
    <location>
        <begin position="755"/>
        <end position="785"/>
    </location>
</feature>
<dbReference type="InterPro" id="IPR014031">
    <property type="entry name" value="Ketoacyl_synth_C"/>
</dbReference>
<evidence type="ECO:0000256" key="3">
    <source>
        <dbReference type="ARBA" id="ARBA00010930"/>
    </source>
</evidence>
<dbReference type="Pfam" id="PF02801">
    <property type="entry name" value="Ketoacyl-synt_C"/>
    <property type="match status" value="1"/>
</dbReference>
<comment type="pathway">
    <text evidence="14">Cofactor biosynthesis; tetrahydrofolate biosynthesis; 4-aminobenzoate from chorismate: step 2/2.</text>
</comment>
<dbReference type="Gene3D" id="1.10.1200.10">
    <property type="entry name" value="ACP-like"/>
    <property type="match status" value="1"/>
</dbReference>
<evidence type="ECO:0000256" key="8">
    <source>
        <dbReference type="ARBA" id="ARBA00022832"/>
    </source>
</evidence>
<evidence type="ECO:0000256" key="15">
    <source>
        <dbReference type="ARBA" id="ARBA00049529"/>
    </source>
</evidence>
<dbReference type="InterPro" id="IPR009081">
    <property type="entry name" value="PP-bd_ACP"/>
</dbReference>
<evidence type="ECO:0000256" key="6">
    <source>
        <dbReference type="ARBA" id="ARBA00022553"/>
    </source>
</evidence>
<dbReference type="Gene3D" id="3.30.470.10">
    <property type="match status" value="1"/>
</dbReference>
<evidence type="ECO:0000256" key="7">
    <source>
        <dbReference type="ARBA" id="ARBA00022679"/>
    </source>
</evidence>
<dbReference type="PANTHER" id="PTHR11712">
    <property type="entry name" value="POLYKETIDE SYNTHASE-RELATED"/>
    <property type="match status" value="1"/>
</dbReference>
<dbReference type="InterPro" id="IPR017824">
    <property type="entry name" value="Aminodeoxychorismate_lyase_IV"/>
</dbReference>
<feature type="region of interest" description="Disordered" evidence="17">
    <location>
        <begin position="753"/>
        <end position="802"/>
    </location>
</feature>
<keyword evidence="5 16" id="KW-0444">Lipid biosynthesis</keyword>
<dbReference type="NCBIfam" id="NF002148">
    <property type="entry name" value="PRK00982.1-2"/>
    <property type="match status" value="1"/>
</dbReference>
<reference evidence="20" key="1">
    <citation type="journal article" date="2019" name="Sci. Rep.">
        <title>Draft genome of Tanacetum cinerariifolium, the natural source of mosquito coil.</title>
        <authorList>
            <person name="Yamashiro T."/>
            <person name="Shiraishi A."/>
            <person name="Satake H."/>
            <person name="Nakayama K."/>
        </authorList>
    </citation>
    <scope>NUCLEOTIDE SEQUENCE</scope>
</reference>
<keyword evidence="11" id="KW-0443">Lipid metabolism</keyword>
<gene>
    <name evidence="20" type="ORF">Tci_620888</name>
</gene>
<protein>
    <recommendedName>
        <fullName evidence="16">Acyl carrier protein</fullName>
    </recommendedName>
</protein>
<sequence>MSTIEERVKKIVAEQLGVKEEEVTNSASFVEDLGADSLDTVELVMALEEEFETEIPDEEAEKITTVQAAIDYRFINRRKESPVSRRRVVVTGMGMLTPLGTDVPSTWQGILAGQSGIGPIEHTDLSKYTTRFGGSVKGFNVEEYLSAKEARRLDLFIQYGLAASFQAVRNSGIQIDDSNRERVRGDGIGHRRSHQHRKHQPPDARAGAGQDLPGPNYAIATACTTSTHCIGMAARNIAYDEADVMIAGGAEMAACGLGMGGFGASRALSTRNDEPARASRPWDKGRDGFVLSNGAGAMVLEELEHARARGATIYAELIGFGMSGDAFHMTSPPDDGAGAARCITNALRDARIRPEDVQYINAHGTSTPAGDLAEVSAIKKVFGEHAYKLAVSSTKSMTGHLLGAAGAIEAIFSVLAIKDQNAHRRGDIQLVRFWRHQRFAGIPPVRRVTMSWIDGLAADSLAVKDRGLAYGDGLFETCLVKAGQPLLFQRHLERLSAGAQRLALNLDLPLTERECRSFAGEVGEGVMKLIVTRGDGIRGYAPASNATPRRILQAGPLPAYPEAHAQQGIRLFACQTRLAEQPLLAGLKHLNRLEQVLARSEWQNADYAEGLMRDVSGRIIEGVYSNLFMVKGGVLLTPDLRRCGVAGVMRAEILALAERENMPARELDLHMADLQKADEVCGSGGVAAGCGLLAAEQRAASDTQPDPGKTAGCTGWFLADRCAESAPGRRRHRRCLLAAAVLALQFAGTVAAQRRVPDGPRDERRVSARSLAERRSRPIQRDAGRGLDLPAGARGAGQTKQA</sequence>
<keyword evidence="6" id="KW-0597">Phosphoprotein</keyword>
<dbReference type="GO" id="GO:0005829">
    <property type="term" value="C:cytosol"/>
    <property type="evidence" value="ECO:0007669"/>
    <property type="project" value="TreeGrafter"/>
</dbReference>
<accession>A0A699JNM5</accession>
<dbReference type="InterPro" id="IPR043132">
    <property type="entry name" value="BCAT-like_C"/>
</dbReference>
<dbReference type="GO" id="GO:0006633">
    <property type="term" value="P:fatty acid biosynthetic process"/>
    <property type="evidence" value="ECO:0007669"/>
    <property type="project" value="UniProtKB-KW"/>
</dbReference>
<dbReference type="InterPro" id="IPR006162">
    <property type="entry name" value="Ppantetheine_attach_site"/>
</dbReference>
<dbReference type="EMBL" id="BKCJ010432961">
    <property type="protein sequence ID" value="GFA48916.1"/>
    <property type="molecule type" value="Genomic_DNA"/>
</dbReference>
<dbReference type="NCBIfam" id="NF002150">
    <property type="entry name" value="PRK00982.1-4"/>
    <property type="match status" value="1"/>
</dbReference>
<dbReference type="SUPFAM" id="SSF56752">
    <property type="entry name" value="D-aminoacid aminotransferase-like PLP-dependent enzymes"/>
    <property type="match status" value="1"/>
</dbReference>
<dbReference type="PROSITE" id="PS00012">
    <property type="entry name" value="PHOSPHOPANTETHEINE"/>
    <property type="match status" value="1"/>
</dbReference>
<dbReference type="NCBIfam" id="NF002149">
    <property type="entry name" value="PRK00982.1-3"/>
    <property type="match status" value="1"/>
</dbReference>
<dbReference type="InterPro" id="IPR036736">
    <property type="entry name" value="ACP-like_sf"/>
</dbReference>
<keyword evidence="9" id="KW-0663">Pyridoxal phosphate</keyword>
<dbReference type="PROSITE" id="PS00606">
    <property type="entry name" value="KS3_1"/>
    <property type="match status" value="1"/>
</dbReference>
<dbReference type="InterPro" id="IPR001544">
    <property type="entry name" value="Aminotrans_IV"/>
</dbReference>
<dbReference type="InterPro" id="IPR020841">
    <property type="entry name" value="PKS_Beta-ketoAc_synthase_dom"/>
</dbReference>
<evidence type="ECO:0000256" key="17">
    <source>
        <dbReference type="SAM" id="MobiDB-lite"/>
    </source>
</evidence>
<comment type="cofactor">
    <cofactor evidence="1">
        <name>pyridoxal 5'-phosphate</name>
        <dbReference type="ChEBI" id="CHEBI:597326"/>
    </cofactor>
</comment>
<keyword evidence="8" id="KW-0276">Fatty acid metabolism</keyword>
<dbReference type="InterPro" id="IPR036038">
    <property type="entry name" value="Aminotransferase-like"/>
</dbReference>
<dbReference type="NCBIfam" id="NF002151">
    <property type="entry name" value="PRK00982.1-5"/>
    <property type="match status" value="1"/>
</dbReference>
<dbReference type="Pfam" id="PF00550">
    <property type="entry name" value="PP-binding"/>
    <property type="match status" value="1"/>
</dbReference>
<keyword evidence="10" id="KW-0289">Folate biosynthesis</keyword>
<evidence type="ECO:0000259" key="18">
    <source>
        <dbReference type="PROSITE" id="PS50075"/>
    </source>
</evidence>